<dbReference type="SFLD" id="SFLDF00324">
    <property type="entry name" value="bacteriocin_maturation"/>
    <property type="match status" value="1"/>
</dbReference>
<sequence length="628" mass="69782">MRVLLVNMPWGSTDVPSLALGILKRAVMERVPGAEVEVVYANVDYVDWVREHVDLAMEDYDFFAQQSFTEGNGDWVFSSALYDDPGWRRRQFDERMSGGKTERQMALCHRLHELAPAFIAELAGRIADSAPDVVGLTSTFQQNVAALSVAKEIKRLRPGTATIFGGASCDGPQGAALHRNFPFVDFVLRGEGEVTFPRFLDAMDGGDLAAIPGLVWRDGTGTSVANAMSARPLSPGEIVAPDYDDYFRRYATSSARMWADPRLVLESSRGCWWGEKHHCTFCGLNGSFMEFRSKSPQRFLDELIGLAERHQVLDVFMVDNILDMNYLTTVLPALAAADHDFRMFYEVKANLRRSQVQALADAGVVRVQAGIESLSSRVLGIMDKGVTGCQNVRMMRDAESTGVWVEWNYLFGFPGETADDYTSVMEQFPALHHLPPPGMVGRLAIERFSPFFNRPELGFAELRPHPQYSLIYDLPEAELFDLGYLFEAPPRGIDAAVADRLAAAAAEWEAAYPDSRLTQSDLGDHIALVNRRPAYDWTTLRVDDPVEMAALRLLDRPYQPAALARKLAVPEGVVTDLLRRWRDLGLIFADGGQVVLTAVSPTNQKLRWASRRAGHAVPPAPDLVGEPR</sequence>
<dbReference type="SFLD" id="SFLDS00029">
    <property type="entry name" value="Radical_SAM"/>
    <property type="match status" value="1"/>
</dbReference>
<dbReference type="InterPro" id="IPR023984">
    <property type="entry name" value="rSAM_ocin_1"/>
</dbReference>
<dbReference type="PANTHER" id="PTHR43409">
    <property type="entry name" value="ANAEROBIC MAGNESIUM-PROTOPORPHYRIN IX MONOMETHYL ESTER CYCLASE-RELATED"/>
    <property type="match status" value="1"/>
</dbReference>
<keyword evidence="4" id="KW-0408">Iron</keyword>
<dbReference type="PANTHER" id="PTHR43409:SF7">
    <property type="entry name" value="BLL1977 PROTEIN"/>
    <property type="match status" value="1"/>
</dbReference>
<keyword evidence="9" id="KW-1185">Reference proteome</keyword>
<dbReference type="CDD" id="cd01335">
    <property type="entry name" value="Radical_SAM"/>
    <property type="match status" value="1"/>
</dbReference>
<dbReference type="RefSeq" id="WP_380747513.1">
    <property type="nucleotide sequence ID" value="NZ_JBHSRF010000005.1"/>
</dbReference>
<dbReference type="InterPro" id="IPR006638">
    <property type="entry name" value="Elp3/MiaA/NifB-like_rSAM"/>
</dbReference>
<dbReference type="Gene3D" id="3.80.30.20">
    <property type="entry name" value="tm_1862 like domain"/>
    <property type="match status" value="1"/>
</dbReference>
<dbReference type="NCBIfam" id="TIGR03975">
    <property type="entry name" value="rSAM_ocin_1"/>
    <property type="match status" value="1"/>
</dbReference>
<organism evidence="8 9">
    <name type="scientific">Sphaerisporangium aureirubrum</name>
    <dbReference type="NCBI Taxonomy" id="1544736"/>
    <lineage>
        <taxon>Bacteria</taxon>
        <taxon>Bacillati</taxon>
        <taxon>Actinomycetota</taxon>
        <taxon>Actinomycetes</taxon>
        <taxon>Streptosporangiales</taxon>
        <taxon>Streptosporangiaceae</taxon>
        <taxon>Sphaerisporangium</taxon>
    </lineage>
</organism>
<comment type="cofactor">
    <cofactor evidence="1">
        <name>[4Fe-4S] cluster</name>
        <dbReference type="ChEBI" id="CHEBI:49883"/>
    </cofactor>
</comment>
<dbReference type="CDD" id="cd02068">
    <property type="entry name" value="radical_SAM_B12_BD"/>
    <property type="match status" value="1"/>
</dbReference>
<dbReference type="InterPro" id="IPR006158">
    <property type="entry name" value="Cobalamin-bd"/>
</dbReference>
<keyword evidence="2" id="KW-0949">S-adenosyl-L-methionine</keyword>
<dbReference type="InterPro" id="IPR058240">
    <property type="entry name" value="rSAM_sf"/>
</dbReference>
<dbReference type="InterPro" id="IPR007197">
    <property type="entry name" value="rSAM"/>
</dbReference>
<dbReference type="InterPro" id="IPR023404">
    <property type="entry name" value="rSAM_horseshoe"/>
</dbReference>
<dbReference type="InterPro" id="IPR051198">
    <property type="entry name" value="BchE-like"/>
</dbReference>
<evidence type="ECO:0000313" key="9">
    <source>
        <dbReference type="Proteomes" id="UP001596137"/>
    </source>
</evidence>
<gene>
    <name evidence="8" type="ORF">ACFP1K_05390</name>
</gene>
<dbReference type="SMART" id="SM00729">
    <property type="entry name" value="Elp3"/>
    <property type="match status" value="1"/>
</dbReference>
<dbReference type="Proteomes" id="UP001596137">
    <property type="component" value="Unassembled WGS sequence"/>
</dbReference>
<feature type="region of interest" description="Disordered" evidence="6">
    <location>
        <begin position="609"/>
        <end position="628"/>
    </location>
</feature>
<proteinExistence type="predicted"/>
<dbReference type="Pfam" id="PF04055">
    <property type="entry name" value="Radical_SAM"/>
    <property type="match status" value="1"/>
</dbReference>
<comment type="caution">
    <text evidence="8">The sequence shown here is derived from an EMBL/GenBank/DDBJ whole genome shotgun (WGS) entry which is preliminary data.</text>
</comment>
<evidence type="ECO:0000256" key="4">
    <source>
        <dbReference type="ARBA" id="ARBA00023004"/>
    </source>
</evidence>
<dbReference type="Gene3D" id="3.40.50.280">
    <property type="entry name" value="Cobalamin-binding domain"/>
    <property type="match status" value="1"/>
</dbReference>
<dbReference type="SFLD" id="SFLDG01082">
    <property type="entry name" value="B12-binding_domain_containing"/>
    <property type="match status" value="1"/>
</dbReference>
<evidence type="ECO:0000256" key="5">
    <source>
        <dbReference type="ARBA" id="ARBA00023014"/>
    </source>
</evidence>
<evidence type="ECO:0000256" key="2">
    <source>
        <dbReference type="ARBA" id="ARBA00022691"/>
    </source>
</evidence>
<evidence type="ECO:0000256" key="1">
    <source>
        <dbReference type="ARBA" id="ARBA00001966"/>
    </source>
</evidence>
<evidence type="ECO:0000313" key="8">
    <source>
        <dbReference type="EMBL" id="MFC6080582.1"/>
    </source>
</evidence>
<dbReference type="EMBL" id="JBHSRF010000005">
    <property type="protein sequence ID" value="MFC6080582.1"/>
    <property type="molecule type" value="Genomic_DNA"/>
</dbReference>
<evidence type="ECO:0000256" key="3">
    <source>
        <dbReference type="ARBA" id="ARBA00022723"/>
    </source>
</evidence>
<feature type="domain" description="B12-binding" evidence="7">
    <location>
        <begin position="119"/>
        <end position="210"/>
    </location>
</feature>
<evidence type="ECO:0000256" key="6">
    <source>
        <dbReference type="SAM" id="MobiDB-lite"/>
    </source>
</evidence>
<keyword evidence="3" id="KW-0479">Metal-binding</keyword>
<dbReference type="Pfam" id="PF02310">
    <property type="entry name" value="B12-binding"/>
    <property type="match status" value="1"/>
</dbReference>
<keyword evidence="5" id="KW-0411">Iron-sulfur</keyword>
<dbReference type="SUPFAM" id="SSF102114">
    <property type="entry name" value="Radical SAM enzymes"/>
    <property type="match status" value="1"/>
</dbReference>
<name>A0ABW1NCP9_9ACTN</name>
<protein>
    <submittedName>
        <fullName evidence="8">RiPP maturation radical SAM C-methyltransferase</fullName>
    </submittedName>
</protein>
<reference evidence="9" key="1">
    <citation type="journal article" date="2019" name="Int. J. Syst. Evol. Microbiol.">
        <title>The Global Catalogue of Microorganisms (GCM) 10K type strain sequencing project: providing services to taxonomists for standard genome sequencing and annotation.</title>
        <authorList>
            <consortium name="The Broad Institute Genomics Platform"/>
            <consortium name="The Broad Institute Genome Sequencing Center for Infectious Disease"/>
            <person name="Wu L."/>
            <person name="Ma J."/>
        </authorList>
    </citation>
    <scope>NUCLEOTIDE SEQUENCE [LARGE SCALE GENOMIC DNA]</scope>
    <source>
        <strain evidence="9">JCM 30346</strain>
    </source>
</reference>
<evidence type="ECO:0000259" key="7">
    <source>
        <dbReference type="PROSITE" id="PS51332"/>
    </source>
</evidence>
<accession>A0ABW1NCP9</accession>
<dbReference type="PROSITE" id="PS51332">
    <property type="entry name" value="B12_BINDING"/>
    <property type="match status" value="1"/>
</dbReference>